<evidence type="ECO:0000256" key="1">
    <source>
        <dbReference type="ARBA" id="ARBA00022676"/>
    </source>
</evidence>
<keyword evidence="6 7" id="KW-0862">Zinc</keyword>
<feature type="binding site" evidence="7">
    <location>
        <position position="144"/>
    </location>
    <ligand>
        <name>substrate</name>
    </ligand>
</feature>
<keyword evidence="1 7" id="KW-0328">Glycosyltransferase</keyword>
<dbReference type="AlphaFoldDB" id="A0A1Q2LHJ0"/>
<dbReference type="Gene3D" id="3.20.20.105">
    <property type="entry name" value="Queuine tRNA-ribosyltransferase-like"/>
    <property type="match status" value="1"/>
</dbReference>
<dbReference type="InterPro" id="IPR036511">
    <property type="entry name" value="TGT-like_sf"/>
</dbReference>
<feature type="binding site" evidence="7">
    <location>
        <begin position="90"/>
        <end position="94"/>
    </location>
    <ligand>
        <name>substrate</name>
    </ligand>
</feature>
<comment type="subunit">
    <text evidence="7">Homodimer. Within each dimer, one monomer is responsible for RNA recognition and catalysis, while the other monomer binds to the replacement base PreQ1.</text>
</comment>
<feature type="active site" description="Nucleophile" evidence="7">
    <location>
        <position position="269"/>
    </location>
</feature>
<comment type="similarity">
    <text evidence="7">Belongs to the queuine tRNA-ribosyltransferase family.</text>
</comment>
<dbReference type="PANTHER" id="PTHR43530">
    <property type="entry name" value="QUEUINE TRNA-RIBOSYLTRANSFERASE CATALYTIC SUBUNIT 1"/>
    <property type="match status" value="1"/>
</dbReference>
<dbReference type="EMBL" id="CP019645">
    <property type="protein sequence ID" value="AQQ59878.1"/>
    <property type="molecule type" value="Genomic_DNA"/>
</dbReference>
<dbReference type="UniPathway" id="UPA00392"/>
<dbReference type="EC" id="2.4.2.29" evidence="7"/>
<dbReference type="GO" id="GO:0008479">
    <property type="term" value="F:tRNA-guanosine(34) queuine transglycosylase activity"/>
    <property type="evidence" value="ECO:0007669"/>
    <property type="project" value="UniProtKB-UniRule"/>
</dbReference>
<evidence type="ECO:0000256" key="4">
    <source>
        <dbReference type="ARBA" id="ARBA00022723"/>
    </source>
</evidence>
<dbReference type="NCBIfam" id="TIGR00449">
    <property type="entry name" value="tgt_general"/>
    <property type="match status" value="1"/>
</dbReference>
<evidence type="ECO:0000256" key="5">
    <source>
        <dbReference type="ARBA" id="ARBA00022785"/>
    </source>
</evidence>
<dbReference type="RefSeq" id="WP_077388811.1">
    <property type="nucleotide sequence ID" value="NZ_CP019645.1"/>
</dbReference>
<dbReference type="HAMAP" id="MF_00168">
    <property type="entry name" value="Q_tRNA_Tgt"/>
    <property type="match status" value="1"/>
</dbReference>
<feature type="binding site" evidence="7">
    <location>
        <position position="309"/>
    </location>
    <ligand>
        <name>Zn(2+)</name>
        <dbReference type="ChEBI" id="CHEBI:29105"/>
    </ligand>
</feature>
<keyword evidence="4 7" id="KW-0479">Metal-binding</keyword>
<feature type="active site" description="Proton acceptor" evidence="7">
    <location>
        <position position="90"/>
    </location>
</feature>
<gene>
    <name evidence="7" type="primary">tgt</name>
    <name evidence="9" type="ORF">XJ32_07025</name>
</gene>
<evidence type="ECO:0000256" key="7">
    <source>
        <dbReference type="HAMAP-Rule" id="MF_00168"/>
    </source>
</evidence>
<feature type="binding site" evidence="7">
    <location>
        <position position="219"/>
    </location>
    <ligand>
        <name>substrate</name>
    </ligand>
</feature>
<evidence type="ECO:0000256" key="2">
    <source>
        <dbReference type="ARBA" id="ARBA00022679"/>
    </source>
</evidence>
<comment type="catalytic activity">
    <reaction evidence="7">
        <text>7-aminomethyl-7-carbaguanine + guanosine(34) in tRNA = 7-aminomethyl-7-carbaguanosine(34) in tRNA + guanine</text>
        <dbReference type="Rhea" id="RHEA:24104"/>
        <dbReference type="Rhea" id="RHEA-COMP:10341"/>
        <dbReference type="Rhea" id="RHEA-COMP:10342"/>
        <dbReference type="ChEBI" id="CHEBI:16235"/>
        <dbReference type="ChEBI" id="CHEBI:58703"/>
        <dbReference type="ChEBI" id="CHEBI:74269"/>
        <dbReference type="ChEBI" id="CHEBI:82833"/>
        <dbReference type="EC" id="2.4.2.29"/>
    </reaction>
</comment>
<dbReference type="GO" id="GO:0005829">
    <property type="term" value="C:cytosol"/>
    <property type="evidence" value="ECO:0007669"/>
    <property type="project" value="TreeGrafter"/>
</dbReference>
<evidence type="ECO:0000313" key="10">
    <source>
        <dbReference type="Proteomes" id="UP000188298"/>
    </source>
</evidence>
<dbReference type="InterPro" id="IPR002616">
    <property type="entry name" value="tRNA_ribo_trans-like"/>
</dbReference>
<dbReference type="PANTHER" id="PTHR43530:SF1">
    <property type="entry name" value="QUEUINE TRNA-RIBOSYLTRANSFERASE CATALYTIC SUBUNIT 1"/>
    <property type="match status" value="1"/>
</dbReference>
<evidence type="ECO:0000313" key="9">
    <source>
        <dbReference type="EMBL" id="AQQ59878.1"/>
    </source>
</evidence>
<comment type="pathway">
    <text evidence="7">tRNA modification; tRNA-queuosine biosynthesis.</text>
</comment>
<organism evidence="9 10">
    <name type="scientific">Helicobacter bilis</name>
    <dbReference type="NCBI Taxonomy" id="37372"/>
    <lineage>
        <taxon>Bacteria</taxon>
        <taxon>Pseudomonadati</taxon>
        <taxon>Campylobacterota</taxon>
        <taxon>Epsilonproteobacteria</taxon>
        <taxon>Campylobacterales</taxon>
        <taxon>Helicobacteraceae</taxon>
        <taxon>Helicobacter</taxon>
    </lineage>
</organism>
<proteinExistence type="inferred from homology"/>
<comment type="function">
    <text evidence="7">Catalyzes the base-exchange of a guanine (G) residue with the queuine precursor 7-aminomethyl-7-deazaguanine (PreQ1) at position 34 (anticodon wobble position) in tRNAs with GU(N) anticodons (tRNA-Asp, -Asn, -His and -Tyr). Catalysis occurs through a double-displacement mechanism. The nucleophile active site attacks the C1' of nucleotide 34 to detach the guanine base from the RNA, forming a covalent enzyme-RNA intermediate. The proton acceptor active site deprotonates the incoming PreQ1, allowing a nucleophilic attack on the C1' of the ribose to form the product. After dissociation, two additional enzymatic reactions on the tRNA convert PreQ1 to queuine (Q), resulting in the hypermodified nucleoside queuosine (7-(((4,5-cis-dihydroxy-2-cyclopenten-1-yl)amino)methyl)-7-deazaguanosine).</text>
</comment>
<accession>A0A1Q2LHJ0</accession>
<dbReference type="Proteomes" id="UP000188298">
    <property type="component" value="Chromosome"/>
</dbReference>
<name>A0A1Q2LHJ0_9HELI</name>
<feature type="binding site" evidence="7">
    <location>
        <position position="307"/>
    </location>
    <ligand>
        <name>Zn(2+)</name>
        <dbReference type="ChEBI" id="CHEBI:29105"/>
    </ligand>
</feature>
<reference evidence="9 10" key="1">
    <citation type="submission" date="2017-02" db="EMBL/GenBank/DDBJ databases">
        <title>Whole genome sequencing of Helicobacter bilis strain AAQJH.</title>
        <authorList>
            <person name="Conlan S."/>
            <person name="Thomas P.J."/>
            <person name="Mullikin J."/>
            <person name="Palmore T.N."/>
            <person name="Frank K.M."/>
            <person name="Segre J.A."/>
        </authorList>
    </citation>
    <scope>NUCLEOTIDE SEQUENCE [LARGE SCALE GENOMIC DNA]</scope>
    <source>
        <strain evidence="9 10">AAQJH</strain>
    </source>
</reference>
<dbReference type="SUPFAM" id="SSF51713">
    <property type="entry name" value="tRNA-guanine transglycosylase"/>
    <property type="match status" value="1"/>
</dbReference>
<comment type="cofactor">
    <cofactor evidence="7">
        <name>Zn(2+)</name>
        <dbReference type="ChEBI" id="CHEBI:29105"/>
    </cofactor>
    <text evidence="7">Binds 1 zinc ion per subunit.</text>
</comment>
<dbReference type="NCBIfam" id="TIGR00430">
    <property type="entry name" value="Q_tRNA_tgt"/>
    <property type="match status" value="1"/>
</dbReference>
<keyword evidence="5 7" id="KW-0671">Queuosine biosynthesis</keyword>
<dbReference type="GO" id="GO:0008616">
    <property type="term" value="P:tRNA queuosine(34) biosynthetic process"/>
    <property type="evidence" value="ECO:0007669"/>
    <property type="project" value="UniProtKB-UniRule"/>
</dbReference>
<dbReference type="GO" id="GO:0046872">
    <property type="term" value="F:metal ion binding"/>
    <property type="evidence" value="ECO:0007669"/>
    <property type="project" value="UniProtKB-KW"/>
</dbReference>
<evidence type="ECO:0000256" key="3">
    <source>
        <dbReference type="ARBA" id="ARBA00022694"/>
    </source>
</evidence>
<feature type="binding site" evidence="7">
    <location>
        <position position="312"/>
    </location>
    <ligand>
        <name>Zn(2+)</name>
        <dbReference type="ChEBI" id="CHEBI:29105"/>
    </ligand>
</feature>
<dbReference type="InterPro" id="IPR004803">
    <property type="entry name" value="TGT"/>
</dbReference>
<keyword evidence="2 7" id="KW-0808">Transferase</keyword>
<feature type="region of interest" description="RNA binding; important for wobble base 34 recognition" evidence="7">
    <location>
        <begin position="274"/>
        <end position="278"/>
    </location>
</feature>
<dbReference type="Pfam" id="PF01702">
    <property type="entry name" value="TGT"/>
    <property type="match status" value="1"/>
</dbReference>
<protein>
    <recommendedName>
        <fullName evidence="7">Queuine tRNA-ribosyltransferase</fullName>
        <ecNumber evidence="7">2.4.2.29</ecNumber>
    </recommendedName>
    <alternativeName>
        <fullName evidence="7">Guanine insertion enzyme</fullName>
    </alternativeName>
    <alternativeName>
        <fullName evidence="7">tRNA-guanine transglycosylase</fullName>
    </alternativeName>
</protein>
<feature type="binding site" evidence="7">
    <location>
        <position position="338"/>
    </location>
    <ligand>
        <name>Zn(2+)</name>
        <dbReference type="ChEBI" id="CHEBI:29105"/>
    </ligand>
</feature>
<sequence length="374" mass="42360">MQFQIQAKVGKARACSFTLAHGDVETPIFMPVGTQGVIKGLNSLDIKNILQTNLILANTYHLYLRPGIETLKKAGGIHNFANFHGNYLTDSGGFQAFSLGENVRHDDCGIAFKSHIDGSKHFFTPEKVLDIEYAINSDIMMILDDLVGLPATKERLLDSVKRTTKWAKQSIQYHNMQKERHDLKNKIFAIMQGGTDYEMRKRSAAELTELGFDGYAIGGLAVGESSQEMYECLDYACDFLPETKPRYLMGVGTPENLLEGIDRGVDMFDCVMPTRNARNASIFTNQGRLNIKKACYKNDFTPLDSKCHCLTCLNFTRAYLHHLFRANEITYHSLASIHNLHFYITLLKDSRQAIMNQTWQEFKKQKLSDFGQVD</sequence>
<feature type="binding site" evidence="7">
    <location>
        <position position="192"/>
    </location>
    <ligand>
        <name>substrate</name>
    </ligand>
</feature>
<dbReference type="KEGG" id="hbl:XJ32_07025"/>
<evidence type="ECO:0000259" key="8">
    <source>
        <dbReference type="Pfam" id="PF01702"/>
    </source>
</evidence>
<keyword evidence="3 7" id="KW-0819">tRNA processing</keyword>
<feature type="region of interest" description="RNA binding" evidence="7">
    <location>
        <begin position="250"/>
        <end position="256"/>
    </location>
</feature>
<evidence type="ECO:0000256" key="6">
    <source>
        <dbReference type="ARBA" id="ARBA00022833"/>
    </source>
</evidence>
<feature type="domain" description="tRNA-guanine(15) transglycosylase-like" evidence="8">
    <location>
        <begin position="11"/>
        <end position="369"/>
    </location>
</feature>